<evidence type="ECO:0008006" key="4">
    <source>
        <dbReference type="Google" id="ProtNLM"/>
    </source>
</evidence>
<evidence type="ECO:0000313" key="3">
    <source>
        <dbReference type="Proteomes" id="UP000320338"/>
    </source>
</evidence>
<reference evidence="2 3" key="1">
    <citation type="submission" date="2019-06" db="EMBL/GenBank/DDBJ databases">
        <title>Whole genome shotgun sequence of Pseudonocardia hydrocarbonoxydans NBRC 14498.</title>
        <authorList>
            <person name="Hosoyama A."/>
            <person name="Uohara A."/>
            <person name="Ohji S."/>
            <person name="Ichikawa N."/>
        </authorList>
    </citation>
    <scope>NUCLEOTIDE SEQUENCE [LARGE SCALE GENOMIC DNA]</scope>
    <source>
        <strain evidence="2 3">NBRC 14498</strain>
    </source>
</reference>
<feature type="compositionally biased region" description="Basic residues" evidence="1">
    <location>
        <begin position="257"/>
        <end position="273"/>
    </location>
</feature>
<dbReference type="Proteomes" id="UP000320338">
    <property type="component" value="Unassembled WGS sequence"/>
</dbReference>
<keyword evidence="3" id="KW-1185">Reference proteome</keyword>
<dbReference type="RefSeq" id="WP_141276629.1">
    <property type="nucleotide sequence ID" value="NZ_BAAARZ010000025.1"/>
</dbReference>
<dbReference type="EMBL" id="BJNG01000004">
    <property type="protein sequence ID" value="GEC18233.1"/>
    <property type="molecule type" value="Genomic_DNA"/>
</dbReference>
<organism evidence="2 3">
    <name type="scientific">Pseudonocardia hydrocarbonoxydans</name>
    <dbReference type="NCBI Taxonomy" id="76726"/>
    <lineage>
        <taxon>Bacteria</taxon>
        <taxon>Bacillati</taxon>
        <taxon>Actinomycetota</taxon>
        <taxon>Actinomycetes</taxon>
        <taxon>Pseudonocardiales</taxon>
        <taxon>Pseudonocardiaceae</taxon>
        <taxon>Pseudonocardia</taxon>
    </lineage>
</organism>
<gene>
    <name evidence="2" type="ORF">PHY01_05160</name>
</gene>
<accession>A0A4Y3WH79</accession>
<feature type="region of interest" description="Disordered" evidence="1">
    <location>
        <begin position="250"/>
        <end position="273"/>
    </location>
</feature>
<sequence length="273" mass="30030">MPRFGSPEALAWLGTQGAYADSVELKVPLVPPPGPAAEALTGRPAPNWSVRHSYLLDTAALDLLRSGVEIRLRRRARGRYDLSVTARRSGVGRERAVPRGVRVEFDVVPGAVWQDHEVRREIGAADAADVLAGAVPSRELLSPTQRWWACGGGHDAVDEARLEELTVHGPLVVHRIKVAARPGLRRADLEHFRYPSGGELMELSTHCWPQEVSATATAFERLLDERAVAVAEGHRTRSAMWQDEIARARVRSGPAARTHRGHRPARRGPAPRR</sequence>
<evidence type="ECO:0000313" key="2">
    <source>
        <dbReference type="EMBL" id="GEC18233.1"/>
    </source>
</evidence>
<name>A0A4Y3WH79_9PSEU</name>
<evidence type="ECO:0000256" key="1">
    <source>
        <dbReference type="SAM" id="MobiDB-lite"/>
    </source>
</evidence>
<protein>
    <recommendedName>
        <fullName evidence="4">CYTH domain-containing protein</fullName>
    </recommendedName>
</protein>
<proteinExistence type="predicted"/>
<dbReference type="AlphaFoldDB" id="A0A4Y3WH79"/>
<comment type="caution">
    <text evidence="2">The sequence shown here is derived from an EMBL/GenBank/DDBJ whole genome shotgun (WGS) entry which is preliminary data.</text>
</comment>
<dbReference type="OrthoDB" id="5764514at2"/>